<dbReference type="RefSeq" id="WP_230066301.1">
    <property type="nucleotide sequence ID" value="NZ_BAABLL010000019.1"/>
</dbReference>
<evidence type="ECO:0000256" key="1">
    <source>
        <dbReference type="ARBA" id="ARBA00004651"/>
    </source>
</evidence>
<comment type="similarity">
    <text evidence="2">Belongs to the FliR/MopE/SpaR family.</text>
</comment>
<dbReference type="Pfam" id="PF01311">
    <property type="entry name" value="Bac_export_1"/>
    <property type="match status" value="1"/>
</dbReference>
<evidence type="ECO:0000313" key="8">
    <source>
        <dbReference type="EMBL" id="MFC4264676.1"/>
    </source>
</evidence>
<feature type="transmembrane region" description="Helical" evidence="7">
    <location>
        <begin position="12"/>
        <end position="30"/>
    </location>
</feature>
<name>A0ABV8QWZ1_9MICC</name>
<dbReference type="EMBL" id="JBHSCQ010000005">
    <property type="protein sequence ID" value="MFC4264676.1"/>
    <property type="molecule type" value="Genomic_DNA"/>
</dbReference>
<dbReference type="PANTHER" id="PTHR30065">
    <property type="entry name" value="FLAGELLAR BIOSYNTHETIC PROTEIN FLIR"/>
    <property type="match status" value="1"/>
</dbReference>
<protein>
    <submittedName>
        <fullName evidence="8">Flagellar biosynthetic protein FliR</fullName>
    </submittedName>
</protein>
<keyword evidence="8" id="KW-0966">Cell projection</keyword>
<evidence type="ECO:0000256" key="4">
    <source>
        <dbReference type="ARBA" id="ARBA00022692"/>
    </source>
</evidence>
<gene>
    <name evidence="8" type="ORF">ACFOW9_03575</name>
</gene>
<keyword evidence="8" id="KW-0969">Cilium</keyword>
<dbReference type="PANTHER" id="PTHR30065:SF1">
    <property type="entry name" value="SURFACE PRESENTATION OF ANTIGENS PROTEIN SPAR"/>
    <property type="match status" value="1"/>
</dbReference>
<feature type="transmembrane region" description="Helical" evidence="7">
    <location>
        <begin position="67"/>
        <end position="89"/>
    </location>
</feature>
<keyword evidence="9" id="KW-1185">Reference proteome</keyword>
<evidence type="ECO:0000256" key="3">
    <source>
        <dbReference type="ARBA" id="ARBA00022475"/>
    </source>
</evidence>
<keyword evidence="5 7" id="KW-1133">Transmembrane helix</keyword>
<keyword evidence="6 7" id="KW-0472">Membrane</keyword>
<keyword evidence="3" id="KW-1003">Cell membrane</keyword>
<feature type="transmembrane region" description="Helical" evidence="7">
    <location>
        <begin position="168"/>
        <end position="194"/>
    </location>
</feature>
<sequence>MNITLDFAWLEVAMLAAVRITAFIVIAPPFSYNAIPLRIKGMLALGLALAMSAKLPVPGAVSSTGTFMLSLILEVVTGAALGFLVYLVFAAVQTAGSMIDTFGGFALAQAYDPQSMVNGAQFTRLFQMTALALLFASDGYQLIIGGLARSFDAIPVGTGLDLSQPAHLMATTTSGMFLAAVQIAGPLLVVLFLADTGLGLLTRVAPALNAFALGFPLKIMLSLALGGLLVMGLGHIVPAMVETVLGALGKAGVGG</sequence>
<reference evidence="9" key="1">
    <citation type="journal article" date="2019" name="Int. J. Syst. Evol. Microbiol.">
        <title>The Global Catalogue of Microorganisms (GCM) 10K type strain sequencing project: providing services to taxonomists for standard genome sequencing and annotation.</title>
        <authorList>
            <consortium name="The Broad Institute Genomics Platform"/>
            <consortium name="The Broad Institute Genome Sequencing Center for Infectious Disease"/>
            <person name="Wu L."/>
            <person name="Ma J."/>
        </authorList>
    </citation>
    <scope>NUCLEOTIDE SEQUENCE [LARGE SCALE GENOMIC DNA]</scope>
    <source>
        <strain evidence="9">CGMCC 1.10698</strain>
    </source>
</reference>
<proteinExistence type="inferred from homology"/>
<comment type="caution">
    <text evidence="8">The sequence shown here is derived from an EMBL/GenBank/DDBJ whole genome shotgun (WGS) entry which is preliminary data.</text>
</comment>
<feature type="transmembrane region" description="Helical" evidence="7">
    <location>
        <begin position="42"/>
        <end position="61"/>
    </location>
</feature>
<feature type="transmembrane region" description="Helical" evidence="7">
    <location>
        <begin position="215"/>
        <end position="237"/>
    </location>
</feature>
<dbReference type="InterPro" id="IPR002010">
    <property type="entry name" value="T3SS_IM_R"/>
</dbReference>
<evidence type="ECO:0000313" key="9">
    <source>
        <dbReference type="Proteomes" id="UP001595773"/>
    </source>
</evidence>
<evidence type="ECO:0000256" key="6">
    <source>
        <dbReference type="ARBA" id="ARBA00023136"/>
    </source>
</evidence>
<evidence type="ECO:0000256" key="7">
    <source>
        <dbReference type="SAM" id="Phobius"/>
    </source>
</evidence>
<comment type="subcellular location">
    <subcellularLocation>
        <location evidence="1">Cell membrane</location>
        <topology evidence="1">Multi-pass membrane protein</topology>
    </subcellularLocation>
</comment>
<keyword evidence="8" id="KW-0282">Flagellum</keyword>
<dbReference type="Proteomes" id="UP001595773">
    <property type="component" value="Unassembled WGS sequence"/>
</dbReference>
<evidence type="ECO:0000256" key="5">
    <source>
        <dbReference type="ARBA" id="ARBA00022989"/>
    </source>
</evidence>
<evidence type="ECO:0000256" key="2">
    <source>
        <dbReference type="ARBA" id="ARBA00009772"/>
    </source>
</evidence>
<keyword evidence="4 7" id="KW-0812">Transmembrane</keyword>
<dbReference type="PRINTS" id="PR00953">
    <property type="entry name" value="TYPE3IMRPROT"/>
</dbReference>
<accession>A0ABV8QWZ1</accession>
<organism evidence="8 9">
    <name type="scientific">Arthrobacter cryoconiti</name>
    <dbReference type="NCBI Taxonomy" id="748907"/>
    <lineage>
        <taxon>Bacteria</taxon>
        <taxon>Bacillati</taxon>
        <taxon>Actinomycetota</taxon>
        <taxon>Actinomycetes</taxon>
        <taxon>Micrococcales</taxon>
        <taxon>Micrococcaceae</taxon>
        <taxon>Arthrobacter</taxon>
    </lineage>
</organism>